<dbReference type="Proteomes" id="UP001150941">
    <property type="component" value="Unassembled WGS sequence"/>
</dbReference>
<sequence>MRRVVVTGLGAVTPLGVFPPTVMRRGTEVDADELLKRLVKSSKLAGQLRGSLVLPRSEHRRALGQNLEGC</sequence>
<name>A0A9W9TAV0_9EURO</name>
<comment type="caution">
    <text evidence="1">The sequence shown here is derived from an EMBL/GenBank/DDBJ whole genome shotgun (WGS) entry which is preliminary data.</text>
</comment>
<reference evidence="1" key="2">
    <citation type="journal article" date="2023" name="IMA Fungus">
        <title>Comparative genomic study of the Penicillium genus elucidates a diverse pangenome and 15 lateral gene transfer events.</title>
        <authorList>
            <person name="Petersen C."/>
            <person name="Sorensen T."/>
            <person name="Nielsen M.R."/>
            <person name="Sondergaard T.E."/>
            <person name="Sorensen J.L."/>
            <person name="Fitzpatrick D.A."/>
            <person name="Frisvad J.C."/>
            <person name="Nielsen K.L."/>
        </authorList>
    </citation>
    <scope>NUCLEOTIDE SEQUENCE</scope>
    <source>
        <strain evidence="1">IBT 19713</strain>
    </source>
</reference>
<dbReference type="GeneID" id="83207128"/>
<proteinExistence type="predicted"/>
<dbReference type="EMBL" id="JAPQKS010000009">
    <property type="protein sequence ID" value="KAJ5214850.1"/>
    <property type="molecule type" value="Genomic_DNA"/>
</dbReference>
<dbReference type="AlphaFoldDB" id="A0A9W9TAV0"/>
<organism evidence="1 2">
    <name type="scientific">Penicillium chermesinum</name>
    <dbReference type="NCBI Taxonomy" id="63820"/>
    <lineage>
        <taxon>Eukaryota</taxon>
        <taxon>Fungi</taxon>
        <taxon>Dikarya</taxon>
        <taxon>Ascomycota</taxon>
        <taxon>Pezizomycotina</taxon>
        <taxon>Eurotiomycetes</taxon>
        <taxon>Eurotiomycetidae</taxon>
        <taxon>Eurotiales</taxon>
        <taxon>Aspergillaceae</taxon>
        <taxon>Penicillium</taxon>
    </lineage>
</organism>
<keyword evidence="2" id="KW-1185">Reference proteome</keyword>
<reference evidence="1" key="1">
    <citation type="submission" date="2022-11" db="EMBL/GenBank/DDBJ databases">
        <authorList>
            <person name="Petersen C."/>
        </authorList>
    </citation>
    <scope>NUCLEOTIDE SEQUENCE</scope>
    <source>
        <strain evidence="1">IBT 19713</strain>
    </source>
</reference>
<accession>A0A9W9TAV0</accession>
<protein>
    <submittedName>
        <fullName evidence="1">Uncharacterized protein</fullName>
    </submittedName>
</protein>
<evidence type="ECO:0000313" key="2">
    <source>
        <dbReference type="Proteomes" id="UP001150941"/>
    </source>
</evidence>
<gene>
    <name evidence="1" type="ORF">N7468_010529</name>
</gene>
<dbReference type="RefSeq" id="XP_058325347.1">
    <property type="nucleotide sequence ID" value="XM_058479824.1"/>
</dbReference>
<evidence type="ECO:0000313" key="1">
    <source>
        <dbReference type="EMBL" id="KAJ5214850.1"/>
    </source>
</evidence>